<dbReference type="FunFam" id="2.60.40.770:FF:000001">
    <property type="entry name" value="NPC intracellular cholesterol transporter 2"/>
    <property type="match status" value="1"/>
</dbReference>
<dbReference type="Proteomes" id="UP000499080">
    <property type="component" value="Unassembled WGS sequence"/>
</dbReference>
<evidence type="ECO:0000256" key="6">
    <source>
        <dbReference type="SAM" id="SignalP"/>
    </source>
</evidence>
<keyword evidence="3" id="KW-0964">Secreted</keyword>
<keyword evidence="5" id="KW-1015">Disulfide bond</keyword>
<dbReference type="InterPro" id="IPR033916">
    <property type="entry name" value="ML_Npc2-like"/>
</dbReference>
<dbReference type="InterPro" id="IPR003172">
    <property type="entry name" value="ML_dom"/>
</dbReference>
<name>A0A4Y2ENI5_ARAVE</name>
<comment type="similarity">
    <text evidence="2">Belongs to the NPC2 family.</text>
</comment>
<dbReference type="InterPro" id="IPR014756">
    <property type="entry name" value="Ig_E-set"/>
</dbReference>
<dbReference type="OrthoDB" id="4937502at2759"/>
<dbReference type="Pfam" id="PF02221">
    <property type="entry name" value="E1_DerP2_DerF2"/>
    <property type="match status" value="1"/>
</dbReference>
<dbReference type="PANTHER" id="PTHR11306">
    <property type="entry name" value="NIEMANN PICK TYPE C2 PROTEIN NPC2-RELATED"/>
    <property type="match status" value="1"/>
</dbReference>
<evidence type="ECO:0000256" key="2">
    <source>
        <dbReference type="ARBA" id="ARBA00006370"/>
    </source>
</evidence>
<dbReference type="PANTHER" id="PTHR11306:SF56">
    <property type="entry name" value="LP08842P-RELATED"/>
    <property type="match status" value="1"/>
</dbReference>
<gene>
    <name evidence="8" type="primary">Npc2a_0</name>
    <name evidence="8" type="ORF">AVEN_203008_1</name>
</gene>
<keyword evidence="4 6" id="KW-0732">Signal</keyword>
<feature type="domain" description="MD-2-related lipid-recognition" evidence="7">
    <location>
        <begin position="20"/>
        <end position="143"/>
    </location>
</feature>
<dbReference type="Gene3D" id="2.60.40.770">
    <property type="match status" value="1"/>
</dbReference>
<dbReference type="AlphaFoldDB" id="A0A4Y2ENI5"/>
<evidence type="ECO:0000313" key="8">
    <source>
        <dbReference type="EMBL" id="GBM30431.1"/>
    </source>
</evidence>
<dbReference type="GO" id="GO:0032934">
    <property type="term" value="F:sterol binding"/>
    <property type="evidence" value="ECO:0007669"/>
    <property type="project" value="InterPro"/>
</dbReference>
<dbReference type="InterPro" id="IPR039670">
    <property type="entry name" value="NPC2-like"/>
</dbReference>
<sequence length="210" mass="23412">MFSALILSAILMSQAWALKYTDCGSKTGKILNVQVTGCEETDVCEFKRGETYNYEVSFESLKDTETLKTVVHGIIGGVPFPFPVQNPNACEYSTIECPLQSGQTYNYGYEIEVRRSYPSVQANVKWELKDDKNEDVVCVLIPVKSRQAFSRLDLVPECNLLSVQLSGATNVEEGRARSLVGINRGKIKVKNLRESYGFFYWGGGPVTLNP</sequence>
<reference evidence="8 9" key="1">
    <citation type="journal article" date="2019" name="Sci. Rep.">
        <title>Orb-weaving spider Araneus ventricosus genome elucidates the spidroin gene catalogue.</title>
        <authorList>
            <person name="Kono N."/>
            <person name="Nakamura H."/>
            <person name="Ohtoshi R."/>
            <person name="Moran D.A.P."/>
            <person name="Shinohara A."/>
            <person name="Yoshida Y."/>
            <person name="Fujiwara M."/>
            <person name="Mori M."/>
            <person name="Tomita M."/>
            <person name="Arakawa K."/>
        </authorList>
    </citation>
    <scope>NUCLEOTIDE SEQUENCE [LARGE SCALE GENOMIC DNA]</scope>
</reference>
<accession>A0A4Y2ENI5</accession>
<comment type="caution">
    <text evidence="8">The sequence shown here is derived from an EMBL/GenBank/DDBJ whole genome shotgun (WGS) entry which is preliminary data.</text>
</comment>
<dbReference type="GO" id="GO:0032367">
    <property type="term" value="P:intracellular cholesterol transport"/>
    <property type="evidence" value="ECO:0007669"/>
    <property type="project" value="InterPro"/>
</dbReference>
<organism evidence="8 9">
    <name type="scientific">Araneus ventricosus</name>
    <name type="common">Orbweaver spider</name>
    <name type="synonym">Epeira ventricosa</name>
    <dbReference type="NCBI Taxonomy" id="182803"/>
    <lineage>
        <taxon>Eukaryota</taxon>
        <taxon>Metazoa</taxon>
        <taxon>Ecdysozoa</taxon>
        <taxon>Arthropoda</taxon>
        <taxon>Chelicerata</taxon>
        <taxon>Arachnida</taxon>
        <taxon>Araneae</taxon>
        <taxon>Araneomorphae</taxon>
        <taxon>Entelegynae</taxon>
        <taxon>Araneoidea</taxon>
        <taxon>Araneidae</taxon>
        <taxon>Araneus</taxon>
    </lineage>
</organism>
<dbReference type="EMBL" id="BGPR01000660">
    <property type="protein sequence ID" value="GBM30431.1"/>
    <property type="molecule type" value="Genomic_DNA"/>
</dbReference>
<evidence type="ECO:0000256" key="4">
    <source>
        <dbReference type="ARBA" id="ARBA00022729"/>
    </source>
</evidence>
<feature type="chain" id="PRO_5021334875" evidence="6">
    <location>
        <begin position="18"/>
        <end position="210"/>
    </location>
</feature>
<evidence type="ECO:0000313" key="9">
    <source>
        <dbReference type="Proteomes" id="UP000499080"/>
    </source>
</evidence>
<evidence type="ECO:0000256" key="1">
    <source>
        <dbReference type="ARBA" id="ARBA00004613"/>
    </source>
</evidence>
<evidence type="ECO:0000256" key="5">
    <source>
        <dbReference type="ARBA" id="ARBA00023157"/>
    </source>
</evidence>
<proteinExistence type="inferred from homology"/>
<evidence type="ECO:0000259" key="7">
    <source>
        <dbReference type="SMART" id="SM00737"/>
    </source>
</evidence>
<comment type="subcellular location">
    <subcellularLocation>
        <location evidence="1">Secreted</location>
    </subcellularLocation>
</comment>
<dbReference type="GO" id="GO:0005576">
    <property type="term" value="C:extracellular region"/>
    <property type="evidence" value="ECO:0007669"/>
    <property type="project" value="UniProtKB-SubCell"/>
</dbReference>
<dbReference type="SMART" id="SM00737">
    <property type="entry name" value="ML"/>
    <property type="match status" value="1"/>
</dbReference>
<feature type="signal peptide" evidence="6">
    <location>
        <begin position="1"/>
        <end position="17"/>
    </location>
</feature>
<dbReference type="CDD" id="cd00916">
    <property type="entry name" value="Npc2_like"/>
    <property type="match status" value="1"/>
</dbReference>
<dbReference type="SUPFAM" id="SSF81296">
    <property type="entry name" value="E set domains"/>
    <property type="match status" value="1"/>
</dbReference>
<evidence type="ECO:0000256" key="3">
    <source>
        <dbReference type="ARBA" id="ARBA00022525"/>
    </source>
</evidence>
<keyword evidence="9" id="KW-1185">Reference proteome</keyword>
<protein>
    <submittedName>
        <fullName evidence="8">NPC intracellular cholesterol transporter 2 a</fullName>
    </submittedName>
</protein>